<feature type="domain" description="BTB" evidence="4">
    <location>
        <begin position="244"/>
        <end position="314"/>
    </location>
</feature>
<evidence type="ECO:0000256" key="1">
    <source>
        <dbReference type="ARBA" id="ARBA00006432"/>
    </source>
</evidence>
<evidence type="ECO:0000256" key="3">
    <source>
        <dbReference type="SAM" id="MobiDB-lite"/>
    </source>
</evidence>
<feature type="region of interest" description="Disordered" evidence="3">
    <location>
        <begin position="349"/>
        <end position="500"/>
    </location>
</feature>
<dbReference type="PANTHER" id="PTHR24096">
    <property type="entry name" value="LONG-CHAIN-FATTY-ACID--COA LIGASE"/>
    <property type="match status" value="1"/>
</dbReference>
<comment type="similarity">
    <text evidence="1">Belongs to the ATP-dependent AMP-binding enzyme family.</text>
</comment>
<dbReference type="EMBL" id="CP086714">
    <property type="protein sequence ID" value="WOO76825.1"/>
    <property type="molecule type" value="Genomic_DNA"/>
</dbReference>
<reference evidence="5" key="1">
    <citation type="submission" date="2023-10" db="EMBL/GenBank/DDBJ databases">
        <authorList>
            <person name="Noh H."/>
        </authorList>
    </citation>
    <scope>NUCLEOTIDE SEQUENCE</scope>
    <source>
        <strain evidence="5">DUCC4014</strain>
    </source>
</reference>
<evidence type="ECO:0000256" key="2">
    <source>
        <dbReference type="ARBA" id="ARBA00022598"/>
    </source>
</evidence>
<feature type="compositionally biased region" description="Polar residues" evidence="3">
    <location>
        <begin position="28"/>
        <end position="50"/>
    </location>
</feature>
<dbReference type="Pfam" id="PF13193">
    <property type="entry name" value="AMP-binding_C"/>
    <property type="match status" value="1"/>
</dbReference>
<dbReference type="InterPro" id="IPR045851">
    <property type="entry name" value="AMP-bd_C_sf"/>
</dbReference>
<sequence length="1029" mass="111998">MAWNPDNPTTGDIFGRHARTPSRGNRDTPVSSTPLRRGPSSSNAFTQTPTRHGMQDRIPRPTIDGASETKQTSFEWPVRDVRALQAQLLAGDAEDDDDSRHEIFAGDGAYFDDLAYKLHLDEALARQVFVGIKPYGTRTLGEPQWIWSMATVALFSKRQEYLDVTLPPLGTLLEDPSVAADDAFAIRIVIKHVSEPGLPPMVHADQQFISRRVTRQMAGLLDSKRSGDVRFLCLEHAGLGTPVHDGSRPMARRRVIYAHSEILVHIEYFKATLHGPFIEGADSNLRTLVVDDAGFSTLYWVLRWLYTDEILFSTAESVRNVMSQFAVEAEAVRKLLALESWEYLAVGGSEEQDEPSDIRAKRGSGISDSAAGRRSPSSLSVSSVASSSTTAAAAAKSNATAPRRGSGSALATPTPRGALAKASPSKRPTSPRLPAGSGQQQQQQPPSRKPPKSPDTAPTSPMGIGRVAYSGSATGPRRSHPTPPSDPHSHPTEPPSSPSPLAVFILAHRYGLEELQALARDAVLRHLTTDTCIAALLATYHFSDLHGAILDYVSDNWSEVSASPELDRCYQEVSAGVAAHEIAHQINNSGSTILFIDPVLLPIFEQARKEIKRDFPDDRIVLLVPRDQKPLGTGHKALSELFGRRGVPERREGVHVHDTATLCYSSGTTGLPKGVMTTHHNLTSQIQAFNVAYEPLDYHKDVILGFVPFSHIYGLSVLMFQVLSKATPVVILPRFDELAALRAIEKYRVTHCLIVPPVIITLVHSQHLDSFDVSSLRSVMSAAAPLSTELAEAFRKRLPGAFITQGYGLTETSPIITTFTSHDSQGKAGSIGRLLPTFEARLVTPDGGDAARGERGELWVRSPSVMKGYHANPEATAKTMSGEWFKTGDVLVRDDDGWYTVVDRVKELIKFKGFQVPPAEMEGLLLQNPKVADAGVVGVYDASQATELVRAYVVPKNVTLKTAEDEAAYARELSAWVAARVAHYKRLSGGVAIVDSIPKTPSGKILRKDLRVRAQAERDATGHGATAKL</sequence>
<dbReference type="SUPFAM" id="SSF56801">
    <property type="entry name" value="Acetyl-CoA synthetase-like"/>
    <property type="match status" value="1"/>
</dbReference>
<name>A0AAF0XZG7_9TREE</name>
<evidence type="ECO:0000259" key="4">
    <source>
        <dbReference type="PROSITE" id="PS50097"/>
    </source>
</evidence>
<dbReference type="PROSITE" id="PS50097">
    <property type="entry name" value="BTB"/>
    <property type="match status" value="1"/>
</dbReference>
<keyword evidence="6" id="KW-1185">Reference proteome</keyword>
<dbReference type="Pfam" id="PF00501">
    <property type="entry name" value="AMP-binding"/>
    <property type="match status" value="1"/>
</dbReference>
<keyword evidence="2 5" id="KW-0436">Ligase</keyword>
<dbReference type="GO" id="GO:0016405">
    <property type="term" value="F:CoA-ligase activity"/>
    <property type="evidence" value="ECO:0007669"/>
    <property type="project" value="TreeGrafter"/>
</dbReference>
<dbReference type="Gene3D" id="3.30.300.30">
    <property type="match status" value="1"/>
</dbReference>
<dbReference type="InterPro" id="IPR000210">
    <property type="entry name" value="BTB/POZ_dom"/>
</dbReference>
<dbReference type="InterPro" id="IPR000873">
    <property type="entry name" value="AMP-dep_synth/lig_dom"/>
</dbReference>
<dbReference type="InterPro" id="IPR025110">
    <property type="entry name" value="AMP-bd_C"/>
</dbReference>
<feature type="region of interest" description="Disordered" evidence="3">
    <location>
        <begin position="1"/>
        <end position="74"/>
    </location>
</feature>
<dbReference type="Gene3D" id="3.40.50.980">
    <property type="match status" value="2"/>
</dbReference>
<dbReference type="SUPFAM" id="SSF54695">
    <property type="entry name" value="POZ domain"/>
    <property type="match status" value="1"/>
</dbReference>
<dbReference type="AlphaFoldDB" id="A0AAF0XZG7"/>
<feature type="compositionally biased region" description="Pro residues" evidence="3">
    <location>
        <begin position="481"/>
        <end position="498"/>
    </location>
</feature>
<dbReference type="RefSeq" id="XP_062622857.1">
    <property type="nucleotide sequence ID" value="XM_062766873.1"/>
</dbReference>
<accession>A0AAF0XZG7</accession>
<dbReference type="PROSITE" id="PS00455">
    <property type="entry name" value="AMP_BINDING"/>
    <property type="match status" value="1"/>
</dbReference>
<dbReference type="InterPro" id="IPR011333">
    <property type="entry name" value="SKP1/BTB/POZ_sf"/>
</dbReference>
<feature type="compositionally biased region" description="Polar residues" evidence="3">
    <location>
        <begin position="1"/>
        <end position="10"/>
    </location>
</feature>
<evidence type="ECO:0000313" key="5">
    <source>
        <dbReference type="EMBL" id="WOO76825.1"/>
    </source>
</evidence>
<dbReference type="PANTHER" id="PTHR24096:SF149">
    <property type="entry name" value="AMP-BINDING DOMAIN-CONTAINING PROTEIN-RELATED"/>
    <property type="match status" value="1"/>
</dbReference>
<protein>
    <submittedName>
        <fullName evidence="5">4-coumarate--CoA ligase 2</fullName>
    </submittedName>
</protein>
<feature type="compositionally biased region" description="Low complexity" evidence="3">
    <location>
        <begin position="375"/>
        <end position="401"/>
    </location>
</feature>
<dbReference type="InterPro" id="IPR020845">
    <property type="entry name" value="AMP-binding_CS"/>
</dbReference>
<evidence type="ECO:0000313" key="6">
    <source>
        <dbReference type="Proteomes" id="UP000827549"/>
    </source>
</evidence>
<dbReference type="Proteomes" id="UP000827549">
    <property type="component" value="Chromosome 1"/>
</dbReference>
<gene>
    <name evidence="5" type="primary">4cl2</name>
    <name evidence="5" type="ORF">LOC62_01G000440</name>
</gene>
<proteinExistence type="inferred from homology"/>
<dbReference type="GeneID" id="87803698"/>
<dbReference type="Gene3D" id="2.30.38.10">
    <property type="entry name" value="Luciferase, Domain 3"/>
    <property type="match status" value="1"/>
</dbReference>
<organism evidence="5 6">
    <name type="scientific">Vanrija pseudolonga</name>
    <dbReference type="NCBI Taxonomy" id="143232"/>
    <lineage>
        <taxon>Eukaryota</taxon>
        <taxon>Fungi</taxon>
        <taxon>Dikarya</taxon>
        <taxon>Basidiomycota</taxon>
        <taxon>Agaricomycotina</taxon>
        <taxon>Tremellomycetes</taxon>
        <taxon>Trichosporonales</taxon>
        <taxon>Trichosporonaceae</taxon>
        <taxon>Vanrija</taxon>
    </lineage>
</organism>
<dbReference type="Gene3D" id="3.30.710.10">
    <property type="entry name" value="Potassium Channel Kv1.1, Chain A"/>
    <property type="match status" value="2"/>
</dbReference>